<dbReference type="SUPFAM" id="SSF52172">
    <property type="entry name" value="CheY-like"/>
    <property type="match status" value="1"/>
</dbReference>
<comment type="caution">
    <text evidence="5">The sequence shown here is derived from an EMBL/GenBank/DDBJ whole genome shotgun (WGS) entry which is preliminary data.</text>
</comment>
<dbReference type="InterPro" id="IPR000160">
    <property type="entry name" value="GGDEF_dom"/>
</dbReference>
<protein>
    <submittedName>
        <fullName evidence="5">EAL domain-containing protein</fullName>
    </submittedName>
</protein>
<feature type="domain" description="GGDEF" evidence="4">
    <location>
        <begin position="166"/>
        <end position="303"/>
    </location>
</feature>
<keyword evidence="6" id="KW-1185">Reference proteome</keyword>
<evidence type="ECO:0000259" key="3">
    <source>
        <dbReference type="PROSITE" id="PS50883"/>
    </source>
</evidence>
<dbReference type="InterPro" id="IPR011006">
    <property type="entry name" value="CheY-like_superfamily"/>
</dbReference>
<evidence type="ECO:0000313" key="5">
    <source>
        <dbReference type="EMBL" id="MDE5414788.1"/>
    </source>
</evidence>
<name>A0ABT5VH65_9BACI</name>
<gene>
    <name evidence="5" type="ORF">N7Z68_15625</name>
</gene>
<dbReference type="Pfam" id="PF00990">
    <property type="entry name" value="GGDEF"/>
    <property type="match status" value="1"/>
</dbReference>
<dbReference type="SMART" id="SM00267">
    <property type="entry name" value="GGDEF"/>
    <property type="match status" value="1"/>
</dbReference>
<sequence>MIKELKSLSWELNVMYVEDDELIRQQMITLLSKFFNQVWIAENGEKGLLLYEQHGEEIDIIFSDISMPRMNGLDMVTQIKTVSPQQKIIIISAHSDQENLLQSIELGIDQFLVKPVSAQQFVSKITKVVTDIKEGRESNIAKSVSLDDLTGLPNRTQLYRDLEEGKEGTLILLAINNYHQLSDTYGYENTDYFIAKIASRMRELKTSPNLISIYRYNMDQLMIVCHRVVDPVKLKIQLSEMLHQLEQENVYIKGFNFPLSAQLTVGVAFKLALGTWVETVQQAEVILNNAKTEGEKLVVYDQSLKVVDKVKENIVWSEKISRAIEESRIILFYQPIFDNHRQITTKYECLVRLQEEDGTVHSPYHFLEISKKTTMYRQITLVVIQQALKKMEETGFEISINLSIDNLLDEEIRTVLLKELSINKDLANKLIVEILESDGIENYEEINLFLKEIKTFGARIAIDDFGTGYSNFAHLIKLDVDFVKIDGSLIKNIHTDVNALAIVQSIVGFSKKLSIKTVAEFVDNEAVFQTLNRIGVDYSQGFYLGEPTAQLKV</sequence>
<dbReference type="Pfam" id="PF00072">
    <property type="entry name" value="Response_reg"/>
    <property type="match status" value="1"/>
</dbReference>
<dbReference type="SMART" id="SM00448">
    <property type="entry name" value="REC"/>
    <property type="match status" value="1"/>
</dbReference>
<dbReference type="InterPro" id="IPR035919">
    <property type="entry name" value="EAL_sf"/>
</dbReference>
<evidence type="ECO:0000259" key="2">
    <source>
        <dbReference type="PROSITE" id="PS50110"/>
    </source>
</evidence>
<dbReference type="InterPro" id="IPR001633">
    <property type="entry name" value="EAL_dom"/>
</dbReference>
<dbReference type="PROSITE" id="PS50883">
    <property type="entry name" value="EAL"/>
    <property type="match status" value="1"/>
</dbReference>
<proteinExistence type="predicted"/>
<dbReference type="InterPro" id="IPR029787">
    <property type="entry name" value="Nucleotide_cyclase"/>
</dbReference>
<organism evidence="5 6">
    <name type="scientific">Alkalihalobacterium chitinilyticum</name>
    <dbReference type="NCBI Taxonomy" id="2980103"/>
    <lineage>
        <taxon>Bacteria</taxon>
        <taxon>Bacillati</taxon>
        <taxon>Bacillota</taxon>
        <taxon>Bacilli</taxon>
        <taxon>Bacillales</taxon>
        <taxon>Bacillaceae</taxon>
        <taxon>Alkalihalobacterium</taxon>
    </lineage>
</organism>
<dbReference type="Gene3D" id="3.20.20.450">
    <property type="entry name" value="EAL domain"/>
    <property type="match status" value="1"/>
</dbReference>
<dbReference type="SUPFAM" id="SSF141868">
    <property type="entry name" value="EAL domain-like"/>
    <property type="match status" value="1"/>
</dbReference>
<dbReference type="Gene3D" id="3.30.70.270">
    <property type="match status" value="1"/>
</dbReference>
<dbReference type="Gene3D" id="3.40.50.2300">
    <property type="match status" value="1"/>
</dbReference>
<dbReference type="PROSITE" id="PS50110">
    <property type="entry name" value="RESPONSE_REGULATORY"/>
    <property type="match status" value="1"/>
</dbReference>
<feature type="domain" description="Response regulatory" evidence="2">
    <location>
        <begin position="13"/>
        <end position="129"/>
    </location>
</feature>
<evidence type="ECO:0000259" key="4">
    <source>
        <dbReference type="PROSITE" id="PS50887"/>
    </source>
</evidence>
<dbReference type="CDD" id="cd17536">
    <property type="entry name" value="REC_YesN-like"/>
    <property type="match status" value="1"/>
</dbReference>
<dbReference type="CDD" id="cd01948">
    <property type="entry name" value="EAL"/>
    <property type="match status" value="1"/>
</dbReference>
<evidence type="ECO:0000256" key="1">
    <source>
        <dbReference type="PROSITE-ProRule" id="PRU00169"/>
    </source>
</evidence>
<reference evidence="5" key="1">
    <citation type="submission" date="2024-05" db="EMBL/GenBank/DDBJ databases">
        <title>Alkalihalobacillus sp. strain MEB203 novel alkaliphilic bacterium from Lonar Lake, India.</title>
        <authorList>
            <person name="Joshi A."/>
            <person name="Thite S."/>
            <person name="Mengade P."/>
        </authorList>
    </citation>
    <scope>NUCLEOTIDE SEQUENCE</scope>
    <source>
        <strain evidence="5">MEB 203</strain>
    </source>
</reference>
<dbReference type="PROSITE" id="PS50887">
    <property type="entry name" value="GGDEF"/>
    <property type="match status" value="1"/>
</dbReference>
<dbReference type="InterPro" id="IPR050706">
    <property type="entry name" value="Cyclic-di-GMP_PDE-like"/>
</dbReference>
<dbReference type="PANTHER" id="PTHR33121">
    <property type="entry name" value="CYCLIC DI-GMP PHOSPHODIESTERASE PDEF"/>
    <property type="match status" value="1"/>
</dbReference>
<keyword evidence="1" id="KW-0597">Phosphoprotein</keyword>
<dbReference type="InterPro" id="IPR043128">
    <property type="entry name" value="Rev_trsase/Diguanyl_cyclase"/>
</dbReference>
<dbReference type="Pfam" id="PF00563">
    <property type="entry name" value="EAL"/>
    <property type="match status" value="1"/>
</dbReference>
<dbReference type="EMBL" id="JAOTPO010000011">
    <property type="protein sequence ID" value="MDE5414788.1"/>
    <property type="molecule type" value="Genomic_DNA"/>
</dbReference>
<dbReference type="RefSeq" id="WP_275119398.1">
    <property type="nucleotide sequence ID" value="NZ_JAOTPO010000011.1"/>
</dbReference>
<dbReference type="Proteomes" id="UP001148125">
    <property type="component" value="Unassembled WGS sequence"/>
</dbReference>
<dbReference type="PANTHER" id="PTHR33121:SF71">
    <property type="entry name" value="OXYGEN SENSOR PROTEIN DOSP"/>
    <property type="match status" value="1"/>
</dbReference>
<accession>A0ABT5VH65</accession>
<evidence type="ECO:0000313" key="6">
    <source>
        <dbReference type="Proteomes" id="UP001148125"/>
    </source>
</evidence>
<dbReference type="SMART" id="SM00052">
    <property type="entry name" value="EAL"/>
    <property type="match status" value="1"/>
</dbReference>
<feature type="domain" description="EAL" evidence="3">
    <location>
        <begin position="313"/>
        <end position="553"/>
    </location>
</feature>
<dbReference type="SUPFAM" id="SSF55073">
    <property type="entry name" value="Nucleotide cyclase"/>
    <property type="match status" value="1"/>
</dbReference>
<dbReference type="InterPro" id="IPR001789">
    <property type="entry name" value="Sig_transdc_resp-reg_receiver"/>
</dbReference>
<feature type="modified residue" description="4-aspartylphosphate" evidence="1">
    <location>
        <position position="64"/>
    </location>
</feature>